<evidence type="ECO:0000313" key="4">
    <source>
        <dbReference type="Proteomes" id="UP000316621"/>
    </source>
</evidence>
<dbReference type="InterPro" id="IPR018849">
    <property type="entry name" value="Urb2/Npa2_C"/>
</dbReference>
<reference evidence="3 4" key="1">
    <citation type="journal article" date="2018" name="Science">
        <title>The opium poppy genome and morphinan production.</title>
        <authorList>
            <person name="Guo L."/>
            <person name="Winzer T."/>
            <person name="Yang X."/>
            <person name="Li Y."/>
            <person name="Ning Z."/>
            <person name="He Z."/>
            <person name="Teodor R."/>
            <person name="Lu Y."/>
            <person name="Bowser T.A."/>
            <person name="Graham I.A."/>
            <person name="Ye K."/>
        </authorList>
    </citation>
    <scope>NUCLEOTIDE SEQUENCE [LARGE SCALE GENOMIC DNA]</scope>
    <source>
        <strain evidence="4">cv. HN1</strain>
        <tissue evidence="3">Leaves</tissue>
    </source>
</reference>
<dbReference type="OMA" id="KSECERD"/>
<dbReference type="EMBL" id="CM010716">
    <property type="protein sequence ID" value="RZC51020.1"/>
    <property type="molecule type" value="Genomic_DNA"/>
</dbReference>
<organism evidence="3 4">
    <name type="scientific">Papaver somniferum</name>
    <name type="common">Opium poppy</name>
    <dbReference type="NCBI Taxonomy" id="3469"/>
    <lineage>
        <taxon>Eukaryota</taxon>
        <taxon>Viridiplantae</taxon>
        <taxon>Streptophyta</taxon>
        <taxon>Embryophyta</taxon>
        <taxon>Tracheophyta</taxon>
        <taxon>Spermatophyta</taxon>
        <taxon>Magnoliopsida</taxon>
        <taxon>Ranunculales</taxon>
        <taxon>Papaveraceae</taxon>
        <taxon>Papaveroideae</taxon>
        <taxon>Papaver</taxon>
    </lineage>
</organism>
<dbReference type="GO" id="GO:0005730">
    <property type="term" value="C:nucleolus"/>
    <property type="evidence" value="ECO:0007669"/>
    <property type="project" value="TreeGrafter"/>
</dbReference>
<dbReference type="PANTHER" id="PTHR15682">
    <property type="entry name" value="UNHEALTHY RIBOSOME BIOGENESIS PROTEIN 2 HOMOLOG"/>
    <property type="match status" value="1"/>
</dbReference>
<feature type="domain" description="Nucleolar 27S pre-rRNA processing Urb2/Npa2 C-terminal" evidence="2">
    <location>
        <begin position="1668"/>
        <end position="1870"/>
    </location>
</feature>
<accession>A0A4Y7ITA4</accession>
<gene>
    <name evidence="3" type="ORF">C5167_019449</name>
</gene>
<feature type="region of interest" description="Disordered" evidence="1">
    <location>
        <begin position="21"/>
        <end position="66"/>
    </location>
</feature>
<evidence type="ECO:0000259" key="2">
    <source>
        <dbReference type="Pfam" id="PF10441"/>
    </source>
</evidence>
<dbReference type="Pfam" id="PF10441">
    <property type="entry name" value="Urb2"/>
    <property type="match status" value="1"/>
</dbReference>
<sequence length="1955" mass="219617">EIVIKMVVDICLHRKSEAKCRRNKKTKRKVTRSSDQETAEPPQFSNQEDIEEEQGKKNNKKIKLGGGGPYRNQDFISSIENKELDNQRKLQIALEYINSAKSSDGGGDCLQTVSDSRLVLSLNKWVQSLLNDEPAQWKNFSVWVIFKFCLDKSLSLGVGLTFSSKILLGISCIGENSALFSDDRCEFYSLVLDVLCCYSILHMEGCLVLIWIHGPSRLGQCWVFFTSFLMVHPKKIFSKFVDNLLEPLLSFLVMVNKQIDDSCNSTLTKELLKTVEDILSYGLFHPDHVKEFQSLPATGRVIGFGDENFFIGGRGRAVSLVCCQSKEGKGSSCVVQSNLTIGNGQAVTESTHSSVRLDMETGKSVFAIFLWFINPLKREIETYNKTNMEDGIVLLDAARCTLEATNKIIASFMHEKVYLRTEDTSDGERLNFLKELYLTLVSLSERIHIWLPGLDNGSPVNGVSLVAKEIIVSLGYLLEIEYGVAGEDLERLWKIILSFLVIDLPITGSPEICSLAAYVLRFACQLMNINSELRQVCDSIFALCKAVRSFSIANCEECVKSATMLLCFQEFRLAVCKAIKNVPEGKATDCIKQLTKDISETLEWMLTSSSKDKRCREQNLDLQAELLGRALAEVYTMLLDNLAVTTGNSKSVGKSIQDLMIVLSPSLSILVRKEHSNVGDFLSSVTGQRYFDKEKSTRSSASWVSLFFFRIYASCRSLKKQLISLMPPDSAKQASEAMRDLLTAYAEEAEENCMEDQDFCGQDTVESCAPLVYTMHAMAYQRLIDLRRQIKAYKFLQKEQNDMTLMGDANSHHLCEEIKILSKEAKDLTVYLMKKIEPMSADACINSEGREQQTSTEDNAWDLHIPSLNEGSLPTALWYLLCQNTDIWGPHAAQKKLKKFLFLLLHIPLTRARISGKDVIKDKMDKSHNMEKITPHGISMELLHDTLFYEQTFLCRHLPSSFSEVLRQYLVSLSGDPLSGDIDFNKWLIDLSKVAVHPDPPFTQCTKDLIACQSLLNLLCWMPKVYLNSESFSDCATNVLNLEMVLVFTILKNHGKLEVDSQYELFRLFVCCRKALKCLLMSFHDDMGEAVHCSIVQIFIKNSNSVLWLWKSGTALIRLPPAFSEEHASELKHMSPSLMDDTSSILLTLTKVHFSFSFQYDRNNGEKSNIPSAINNADFIQELPISDGLSKRRSLSEPDPSLGAWMEHLTESFKKHTQFKKHDQLLLSSKADLNSEDYNNMSSDVTFFHGFLWGITSILQDKKGSEEHKLLGSSLSSRSMESTDSKLKRFITSTEDFINPCLRALLVVDSQQPTCSEKDFVEDSKVRKTLLRSDFTKNILNERQQLNKPLLRSLLKGDNPELAHCVRQLLIGSSAILSLKMQISQRACFSSLMPILVGTLQYLLTEFANMVQEPHSISYIWLDGVVKYLEVLGSYVSLKKNSLKKIRARLIDMHLQAMGICISLCGREATLPSHETKTSTKTLMGQSLELSGRHRWSTLREFRARLRLSFKILVVKYSKLTAIEAVERALGVRERRSMLYEIYAGGPDGGKVSAAVAAGVYCFDSVVASVSGKDSNQDHIQGLTGALFNIVVHLQGPQIFYEKVTCSAGDVYPDPGAVILMCVEVLTKVAGKRTEVAGKPTKVAEKPTRVSGMPTKVAGKPTKVDGKRAVFQMDSAHVIQSLRLPAALFQCFCYQRYSRTSLDSTMVSANQMFGPACERLCTVDRRFSVDLFAACCRLLSTVIRHHKGVTKMAVSILQDSVSVLLHCLETRDIELVSTKGFYTWGVQEGRLCASFLCRVYEQGYTLPFLSDYICVYSGLGPFKTGIRREIDEVLRPGVYALVDACSEDELQYLHTVLEDGPCTGTLKTLIIGFAAVECTFNVRCPEVFGGWQQIRNSVTWDAIAYSLLDALKCFYFDQTAGEQGNLVPILSKLMDSICSRKKSLTERERKQKYSI</sequence>
<dbReference type="InterPro" id="IPR052609">
    <property type="entry name" value="Ribosome_Biogenesis_Reg"/>
</dbReference>
<protein>
    <recommendedName>
        <fullName evidence="2">Nucleolar 27S pre-rRNA processing Urb2/Npa2 C-terminal domain-containing protein</fullName>
    </recommendedName>
</protein>
<dbReference type="PANTHER" id="PTHR15682:SF2">
    <property type="entry name" value="UNHEALTHY RIBOSOME BIOGENESIS PROTEIN 2 HOMOLOG"/>
    <property type="match status" value="1"/>
</dbReference>
<dbReference type="GO" id="GO:0042254">
    <property type="term" value="P:ribosome biogenesis"/>
    <property type="evidence" value="ECO:0007669"/>
    <property type="project" value="TreeGrafter"/>
</dbReference>
<name>A0A4Y7ITA4_PAPSO</name>
<keyword evidence="4" id="KW-1185">Reference proteome</keyword>
<dbReference type="Proteomes" id="UP000316621">
    <property type="component" value="Chromosome 2"/>
</dbReference>
<feature type="compositionally biased region" description="Basic residues" evidence="1">
    <location>
        <begin position="21"/>
        <end position="31"/>
    </location>
</feature>
<evidence type="ECO:0000256" key="1">
    <source>
        <dbReference type="SAM" id="MobiDB-lite"/>
    </source>
</evidence>
<dbReference type="Gramene" id="RZC51020">
    <property type="protein sequence ID" value="RZC51020"/>
    <property type="gene ID" value="C5167_019449"/>
</dbReference>
<proteinExistence type="predicted"/>
<feature type="non-terminal residue" evidence="3">
    <location>
        <position position="1"/>
    </location>
</feature>
<evidence type="ECO:0000313" key="3">
    <source>
        <dbReference type="EMBL" id="RZC51020.1"/>
    </source>
</evidence>